<keyword evidence="3" id="KW-1185">Reference proteome</keyword>
<dbReference type="Proteomes" id="UP001197093">
    <property type="component" value="Unassembled WGS sequence"/>
</dbReference>
<organism evidence="2 3">
    <name type="scientific">Staphylotrichum longicolle</name>
    <dbReference type="NCBI Taxonomy" id="669026"/>
    <lineage>
        <taxon>Eukaryota</taxon>
        <taxon>Fungi</taxon>
        <taxon>Dikarya</taxon>
        <taxon>Ascomycota</taxon>
        <taxon>Pezizomycotina</taxon>
        <taxon>Sordariomycetes</taxon>
        <taxon>Sordariomycetidae</taxon>
        <taxon>Sordariales</taxon>
        <taxon>Chaetomiaceae</taxon>
        <taxon>Staphylotrichum</taxon>
    </lineage>
</organism>
<proteinExistence type="predicted"/>
<reference evidence="2" key="1">
    <citation type="submission" date="2023-02" db="EMBL/GenBank/DDBJ databases">
        <authorList>
            <person name="Palmer J.M."/>
        </authorList>
    </citation>
    <scope>NUCLEOTIDE SEQUENCE</scope>
    <source>
        <strain evidence="2">FW57</strain>
    </source>
</reference>
<feature type="signal peptide" evidence="1">
    <location>
        <begin position="1"/>
        <end position="21"/>
    </location>
</feature>
<evidence type="ECO:0000313" key="3">
    <source>
        <dbReference type="Proteomes" id="UP001197093"/>
    </source>
</evidence>
<dbReference type="AlphaFoldDB" id="A0AAD4HTC9"/>
<name>A0AAD4HTC9_9PEZI</name>
<evidence type="ECO:0000256" key="1">
    <source>
        <dbReference type="SAM" id="SignalP"/>
    </source>
</evidence>
<dbReference type="EMBL" id="JAHCVI010000005">
    <property type="protein sequence ID" value="KAG7284719.1"/>
    <property type="molecule type" value="Genomic_DNA"/>
</dbReference>
<keyword evidence="1" id="KW-0732">Signal</keyword>
<accession>A0AAD4HTC9</accession>
<sequence length="323" mass="34066">MQNSLLSVILATAATGLLAEAARPCANPAGANFQYLIGDVRYDGPGPSNNGELSTIAVSLQSPTRTPLYECVAMWPEAWAGWYNNGSSPVWADCAPAAAGSGQDEMVSFAVDWRKKKIYVAHVFACSDKPGSEGLAIGANTLNLNCTTATDGSNHCIPKGTKDGSPAFSPIITTLAQTPLNATLRCEAPKPYLSWKLQGWVRSIELHPGVAKPASQSGPSFKLVSIPGGNSMNCTTSEPWKQTNGTSVGTCQSANPGIPAASFSFDFGLGILSISQHSKCTDSLRNDIAGVFYMQDSCQRGVNGDRYQLTCTSGPVWIGTETF</sequence>
<evidence type="ECO:0000313" key="2">
    <source>
        <dbReference type="EMBL" id="KAG7284719.1"/>
    </source>
</evidence>
<protein>
    <submittedName>
        <fullName evidence="2">Uncharacterized protein</fullName>
    </submittedName>
</protein>
<comment type="caution">
    <text evidence="2">The sequence shown here is derived from an EMBL/GenBank/DDBJ whole genome shotgun (WGS) entry which is preliminary data.</text>
</comment>
<feature type="chain" id="PRO_5042124247" evidence="1">
    <location>
        <begin position="22"/>
        <end position="323"/>
    </location>
</feature>
<gene>
    <name evidence="2" type="ORF">NEMBOFW57_009328</name>
</gene>